<feature type="domain" description="Major facilitator superfamily (MFS) profile" evidence="10">
    <location>
        <begin position="39"/>
        <end position="533"/>
    </location>
</feature>
<dbReference type="RefSeq" id="WP_096196750.1">
    <property type="nucleotide sequence ID" value="NZ_BAAAIQ010000005.1"/>
</dbReference>
<keyword evidence="7 9" id="KW-0472">Membrane</keyword>
<sequence>MSTASTPAAPPGTAAASGPTAAPAAPAPFTGLDRQGKLVFVGLMLGMFVASMSQTIVGPAMPRIVAELGGVEHYSWIATAAMLVSAVAVPIVGKLSDLYGRRWFYLGGLAIFMLGSILAGMATDFWFLVFARAVQGLGMGTLMPLSQTIIGDIIPPRQRGKYQGIMGAVFGVTSVVGPLIGGSVTDHLGWRWLFYMMLPVGVIAFVFILKFLHLTAETQHGKVDLLGMFTLTPGMVIALLATTWGGGDYAWSSPVIIGMYAVAAVFLIAFVIIETRVPEPLLPMHLLMRPIVALSVAASFAIAVAMFGAIIYIPVYAQGVMGVSATNSGAILIPLSVAMIVTSILVGLLISKTGRYKEFLVLGGAVLVAGYWLLSRMEYGDSQLKLTMAMIVIGLGLGLSMQVYTLVVQNVVAQRELGVATAAIQFFRNIGSTIGTAVLGTVMTAQMSSSIQTQLEQIPPEKMAALQQSGGSVDSSGLESAVLDPTALEKLPDFLVEPIRMGMGDAMHMVFLTALPFVLIALVLSLFIKQVPLRETLHTVEETPVQPGSDAAADFAGTGSESQEAHPHTGELAAVGASGEAPAGHDDGNHDGGGRGGYDSDRGYDGGGHGDHLAQSSDR</sequence>
<dbReference type="Gene3D" id="1.20.1720.10">
    <property type="entry name" value="Multidrug resistance protein D"/>
    <property type="match status" value="1"/>
</dbReference>
<dbReference type="Proteomes" id="UP000218598">
    <property type="component" value="Unassembled WGS sequence"/>
</dbReference>
<evidence type="ECO:0000313" key="12">
    <source>
        <dbReference type="Proteomes" id="UP000218598"/>
    </source>
</evidence>
<feature type="transmembrane region" description="Helical" evidence="9">
    <location>
        <begin position="104"/>
        <end position="123"/>
    </location>
</feature>
<proteinExistence type="inferred from homology"/>
<dbReference type="InterPro" id="IPR020846">
    <property type="entry name" value="MFS_dom"/>
</dbReference>
<evidence type="ECO:0000256" key="1">
    <source>
        <dbReference type="ARBA" id="ARBA00004651"/>
    </source>
</evidence>
<feature type="region of interest" description="Disordered" evidence="8">
    <location>
        <begin position="1"/>
        <end position="20"/>
    </location>
</feature>
<dbReference type="GO" id="GO:0005886">
    <property type="term" value="C:plasma membrane"/>
    <property type="evidence" value="ECO:0007669"/>
    <property type="project" value="UniProtKB-SubCell"/>
</dbReference>
<keyword evidence="3" id="KW-0813">Transport</keyword>
<dbReference type="SUPFAM" id="SSF103473">
    <property type="entry name" value="MFS general substrate transporter"/>
    <property type="match status" value="1"/>
</dbReference>
<feature type="region of interest" description="Disordered" evidence="8">
    <location>
        <begin position="542"/>
        <end position="619"/>
    </location>
</feature>
<dbReference type="InterPro" id="IPR005829">
    <property type="entry name" value="Sugar_transporter_CS"/>
</dbReference>
<dbReference type="NCBIfam" id="TIGR00711">
    <property type="entry name" value="efflux_EmrB"/>
    <property type="match status" value="1"/>
</dbReference>
<dbReference type="InterPro" id="IPR011701">
    <property type="entry name" value="MFS"/>
</dbReference>
<evidence type="ECO:0000256" key="8">
    <source>
        <dbReference type="SAM" id="MobiDB-lite"/>
    </source>
</evidence>
<evidence type="ECO:0000259" key="10">
    <source>
        <dbReference type="PROSITE" id="PS50850"/>
    </source>
</evidence>
<dbReference type="PANTHER" id="PTHR23501:SF197">
    <property type="entry name" value="COMD"/>
    <property type="match status" value="1"/>
</dbReference>
<feature type="transmembrane region" description="Helical" evidence="9">
    <location>
        <begin position="225"/>
        <end position="245"/>
    </location>
</feature>
<reference evidence="11 12" key="1">
    <citation type="journal article" date="2017" name="Elife">
        <title>Extensive horizontal gene transfer in cheese-associated bacteria.</title>
        <authorList>
            <person name="Bonham K.S."/>
            <person name="Wolfe B.E."/>
            <person name="Dutton R.J."/>
        </authorList>
    </citation>
    <scope>NUCLEOTIDE SEQUENCE [LARGE SCALE GENOMIC DNA]</scope>
    <source>
        <strain evidence="11 12">341_9</strain>
    </source>
</reference>
<comment type="subcellular location">
    <subcellularLocation>
        <location evidence="1">Cell membrane</location>
        <topology evidence="1">Multi-pass membrane protein</topology>
    </subcellularLocation>
</comment>
<feature type="compositionally biased region" description="Basic and acidic residues" evidence="8">
    <location>
        <begin position="583"/>
        <end position="619"/>
    </location>
</feature>
<feature type="transmembrane region" description="Helical" evidence="9">
    <location>
        <begin position="386"/>
        <end position="407"/>
    </location>
</feature>
<dbReference type="InterPro" id="IPR004638">
    <property type="entry name" value="EmrB-like"/>
</dbReference>
<evidence type="ECO:0000256" key="5">
    <source>
        <dbReference type="ARBA" id="ARBA00022692"/>
    </source>
</evidence>
<protein>
    <submittedName>
        <fullName evidence="11">MFS transporter</fullName>
    </submittedName>
</protein>
<evidence type="ECO:0000256" key="2">
    <source>
        <dbReference type="ARBA" id="ARBA00007520"/>
    </source>
</evidence>
<feature type="transmembrane region" description="Helical" evidence="9">
    <location>
        <begin position="251"/>
        <end position="273"/>
    </location>
</feature>
<evidence type="ECO:0000313" key="11">
    <source>
        <dbReference type="EMBL" id="PCC40151.1"/>
    </source>
</evidence>
<organism evidence="11 12">
    <name type="scientific">Brachybacterium alimentarium</name>
    <dbReference type="NCBI Taxonomy" id="47845"/>
    <lineage>
        <taxon>Bacteria</taxon>
        <taxon>Bacillati</taxon>
        <taxon>Actinomycetota</taxon>
        <taxon>Actinomycetes</taxon>
        <taxon>Micrococcales</taxon>
        <taxon>Dermabacteraceae</taxon>
        <taxon>Brachybacterium</taxon>
    </lineage>
</organism>
<dbReference type="PROSITE" id="PS00216">
    <property type="entry name" value="SUGAR_TRANSPORT_1"/>
    <property type="match status" value="1"/>
</dbReference>
<keyword evidence="5 9" id="KW-0812">Transmembrane</keyword>
<dbReference type="GO" id="GO:0022857">
    <property type="term" value="F:transmembrane transporter activity"/>
    <property type="evidence" value="ECO:0007669"/>
    <property type="project" value="InterPro"/>
</dbReference>
<evidence type="ECO:0000256" key="3">
    <source>
        <dbReference type="ARBA" id="ARBA00022448"/>
    </source>
</evidence>
<dbReference type="AlphaFoldDB" id="A0A2A3YLI0"/>
<keyword evidence="12" id="KW-1185">Reference proteome</keyword>
<comment type="similarity">
    <text evidence="2">Belongs to the major facilitator superfamily. TCR/Tet family.</text>
</comment>
<keyword evidence="4" id="KW-1003">Cell membrane</keyword>
<dbReference type="PRINTS" id="PR01036">
    <property type="entry name" value="TCRTETB"/>
</dbReference>
<keyword evidence="6 9" id="KW-1133">Transmembrane helix</keyword>
<dbReference type="OrthoDB" id="7375466at2"/>
<dbReference type="PANTHER" id="PTHR23501">
    <property type="entry name" value="MAJOR FACILITATOR SUPERFAMILY"/>
    <property type="match status" value="1"/>
</dbReference>
<feature type="transmembrane region" description="Helical" evidence="9">
    <location>
        <begin position="192"/>
        <end position="213"/>
    </location>
</feature>
<name>A0A2A3YLI0_9MICO</name>
<feature type="transmembrane region" description="Helical" evidence="9">
    <location>
        <begin position="358"/>
        <end position="374"/>
    </location>
</feature>
<evidence type="ECO:0000256" key="7">
    <source>
        <dbReference type="ARBA" id="ARBA00023136"/>
    </source>
</evidence>
<comment type="caution">
    <text evidence="11">The sequence shown here is derived from an EMBL/GenBank/DDBJ whole genome shotgun (WGS) entry which is preliminary data.</text>
</comment>
<dbReference type="InterPro" id="IPR036259">
    <property type="entry name" value="MFS_trans_sf"/>
</dbReference>
<evidence type="ECO:0000256" key="9">
    <source>
        <dbReference type="SAM" id="Phobius"/>
    </source>
</evidence>
<feature type="transmembrane region" description="Helical" evidence="9">
    <location>
        <begin position="38"/>
        <end position="61"/>
    </location>
</feature>
<evidence type="ECO:0000256" key="4">
    <source>
        <dbReference type="ARBA" id="ARBA00022475"/>
    </source>
</evidence>
<feature type="transmembrane region" description="Helical" evidence="9">
    <location>
        <begin position="329"/>
        <end position="351"/>
    </location>
</feature>
<dbReference type="EMBL" id="NRGR01000008">
    <property type="protein sequence ID" value="PCC40151.1"/>
    <property type="molecule type" value="Genomic_DNA"/>
</dbReference>
<feature type="transmembrane region" description="Helical" evidence="9">
    <location>
        <begin position="294"/>
        <end position="317"/>
    </location>
</feature>
<evidence type="ECO:0000256" key="6">
    <source>
        <dbReference type="ARBA" id="ARBA00022989"/>
    </source>
</evidence>
<dbReference type="CDD" id="cd17502">
    <property type="entry name" value="MFS_Azr1_MDR_like"/>
    <property type="match status" value="1"/>
</dbReference>
<dbReference type="Gene3D" id="1.20.1250.20">
    <property type="entry name" value="MFS general substrate transporter like domains"/>
    <property type="match status" value="1"/>
</dbReference>
<accession>A0A2A3YLI0</accession>
<dbReference type="PROSITE" id="PS50850">
    <property type="entry name" value="MFS"/>
    <property type="match status" value="1"/>
</dbReference>
<feature type="transmembrane region" description="Helical" evidence="9">
    <location>
        <begin position="73"/>
        <end position="92"/>
    </location>
</feature>
<dbReference type="FunFam" id="1.20.1720.10:FF:000004">
    <property type="entry name" value="EmrB/QacA family drug resistance transporter"/>
    <property type="match status" value="1"/>
</dbReference>
<feature type="transmembrane region" description="Helical" evidence="9">
    <location>
        <begin position="162"/>
        <end position="180"/>
    </location>
</feature>
<feature type="transmembrane region" description="Helical" evidence="9">
    <location>
        <begin position="509"/>
        <end position="528"/>
    </location>
</feature>
<gene>
    <name evidence="11" type="ORF">CIK66_05840</name>
</gene>
<dbReference type="Pfam" id="PF07690">
    <property type="entry name" value="MFS_1"/>
    <property type="match status" value="1"/>
</dbReference>